<protein>
    <submittedName>
        <fullName evidence="2">Uncharacterized protein</fullName>
    </submittedName>
</protein>
<keyword evidence="3" id="KW-1185">Reference proteome</keyword>
<evidence type="ECO:0000313" key="3">
    <source>
        <dbReference type="Proteomes" id="UP000247727"/>
    </source>
</evidence>
<dbReference type="Proteomes" id="UP000247727">
    <property type="component" value="Unassembled WGS sequence"/>
</dbReference>
<feature type="transmembrane region" description="Helical" evidence="1">
    <location>
        <begin position="61"/>
        <end position="87"/>
    </location>
</feature>
<sequence>MGLIDIFITQIGDPLRILLLAAVIGLQPRLEDRLSKIPTLAAGLVLVALLIPLILPNGNVWFIVAALIGLVTNAIQMGVLLGIWTLVRRFKH</sequence>
<name>A0A318TTL8_9RHOB</name>
<comment type="caution">
    <text evidence="2">The sequence shown here is derived from an EMBL/GenBank/DDBJ whole genome shotgun (WGS) entry which is preliminary data.</text>
</comment>
<dbReference type="AlphaFoldDB" id="A0A318TTL8"/>
<dbReference type="OrthoDB" id="7689852at2"/>
<dbReference type="RefSeq" id="WP_110806783.1">
    <property type="nucleotide sequence ID" value="NZ_QJTK01000016.1"/>
</dbReference>
<keyword evidence="1" id="KW-0472">Membrane</keyword>
<accession>A0A318TTL8</accession>
<organism evidence="2 3">
    <name type="scientific">Rhodobacter viridis</name>
    <dbReference type="NCBI Taxonomy" id="1054202"/>
    <lineage>
        <taxon>Bacteria</taxon>
        <taxon>Pseudomonadati</taxon>
        <taxon>Pseudomonadota</taxon>
        <taxon>Alphaproteobacteria</taxon>
        <taxon>Rhodobacterales</taxon>
        <taxon>Rhodobacter group</taxon>
        <taxon>Rhodobacter</taxon>
    </lineage>
</organism>
<keyword evidence="1" id="KW-0812">Transmembrane</keyword>
<dbReference type="EMBL" id="QJTK01000016">
    <property type="protein sequence ID" value="PYF07703.1"/>
    <property type="molecule type" value="Genomic_DNA"/>
</dbReference>
<proteinExistence type="predicted"/>
<evidence type="ECO:0000256" key="1">
    <source>
        <dbReference type="SAM" id="Phobius"/>
    </source>
</evidence>
<gene>
    <name evidence="2" type="ORF">C8J30_11629</name>
</gene>
<reference evidence="2 3" key="1">
    <citation type="submission" date="2018-06" db="EMBL/GenBank/DDBJ databases">
        <title>Genomic Encyclopedia of Type Strains, Phase III (KMG-III): the genomes of soil and plant-associated and newly described type strains.</title>
        <authorList>
            <person name="Whitman W."/>
        </authorList>
    </citation>
    <scope>NUCLEOTIDE SEQUENCE [LARGE SCALE GENOMIC DNA]</scope>
    <source>
        <strain evidence="2 3">JA737</strain>
    </source>
</reference>
<keyword evidence="1" id="KW-1133">Transmembrane helix</keyword>
<evidence type="ECO:0000313" key="2">
    <source>
        <dbReference type="EMBL" id="PYF07703.1"/>
    </source>
</evidence>
<feature type="transmembrane region" description="Helical" evidence="1">
    <location>
        <begin position="37"/>
        <end position="55"/>
    </location>
</feature>